<dbReference type="Gene3D" id="3.20.20.70">
    <property type="entry name" value="Aldolase class I"/>
    <property type="match status" value="1"/>
</dbReference>
<evidence type="ECO:0000313" key="4">
    <source>
        <dbReference type="Proteomes" id="UP001255050"/>
    </source>
</evidence>
<keyword evidence="2" id="KW-0456">Lyase</keyword>
<dbReference type="InterPro" id="IPR013785">
    <property type="entry name" value="Aldolase_TIM"/>
</dbReference>
<name>A0ABU1F166_9STAP</name>
<organism evidence="3 4">
    <name type="scientific">Staphylococcus coagulans</name>
    <dbReference type="NCBI Taxonomy" id="74706"/>
    <lineage>
        <taxon>Bacteria</taxon>
        <taxon>Bacillati</taxon>
        <taxon>Bacillota</taxon>
        <taxon>Bacilli</taxon>
        <taxon>Bacillales</taxon>
        <taxon>Staphylococcaceae</taxon>
        <taxon>Staphylococcus</taxon>
    </lineage>
</organism>
<evidence type="ECO:0000313" key="3">
    <source>
        <dbReference type="EMBL" id="MDR5604126.1"/>
    </source>
</evidence>
<evidence type="ECO:0000256" key="2">
    <source>
        <dbReference type="ARBA" id="ARBA00023239"/>
    </source>
</evidence>
<proteinExistence type="inferred from homology"/>
<dbReference type="SUPFAM" id="SSF51569">
    <property type="entry name" value="Aldolase"/>
    <property type="match status" value="1"/>
</dbReference>
<dbReference type="PANTHER" id="PTHR39340">
    <property type="entry name" value="SULFOFRUCTOSEPHOSPHATE ALDOLASE"/>
    <property type="match status" value="1"/>
</dbReference>
<dbReference type="EMBL" id="JAVJGV010000161">
    <property type="protein sequence ID" value="MDR5604126.1"/>
    <property type="molecule type" value="Genomic_DNA"/>
</dbReference>
<dbReference type="Proteomes" id="UP001255050">
    <property type="component" value="Unassembled WGS sequence"/>
</dbReference>
<gene>
    <name evidence="3" type="ORF">RCO12_12020</name>
</gene>
<evidence type="ECO:0000256" key="1">
    <source>
        <dbReference type="ARBA" id="ARBA00008679"/>
    </source>
</evidence>
<reference evidence="3 4" key="1">
    <citation type="submission" date="2023-08" db="EMBL/GenBank/DDBJ databases">
        <title>Whole genome sequencing of Staphylococcus coagulans NN-2474.</title>
        <authorList>
            <person name="Kropotov V.S."/>
            <person name="Boriskina E.V."/>
            <person name="Gordinskaya N.A."/>
            <person name="Shkurkina I.S."/>
            <person name="Kryazhev D.V."/>
            <person name="Alekseeva A.E."/>
            <person name="Makhova M.A."/>
        </authorList>
    </citation>
    <scope>NUCLEOTIDE SEQUENCE [LARGE SCALE GENOMIC DNA]</scope>
    <source>
        <strain evidence="3 4">NN-2474</strain>
    </source>
</reference>
<sequence>MVKDLSRLVDENGIYAAVAVDQRGALRKLLGDTGTPENLSLFKKLVAEVLTSHGSSFLVDHEYGLDAAKAKDAKAGLILSYEQTGYDKSRPVR</sequence>
<dbReference type="PANTHER" id="PTHR39340:SF1">
    <property type="entry name" value="SULFOFRUCTOSEPHOSPHATE ALDOLASE"/>
    <property type="match status" value="1"/>
</dbReference>
<dbReference type="InterPro" id="IPR002915">
    <property type="entry name" value="DeoC/FbaB/LacD_aldolase"/>
</dbReference>
<feature type="non-terminal residue" evidence="3">
    <location>
        <position position="93"/>
    </location>
</feature>
<dbReference type="InterPro" id="IPR050552">
    <property type="entry name" value="LacD_aldolase"/>
</dbReference>
<comment type="caution">
    <text evidence="3">The sequence shown here is derived from an EMBL/GenBank/DDBJ whole genome shotgun (WGS) entry which is preliminary data.</text>
</comment>
<protein>
    <submittedName>
        <fullName evidence="3">Tagatose-bisphosphate aldolase</fullName>
    </submittedName>
</protein>
<dbReference type="Pfam" id="PF01791">
    <property type="entry name" value="DeoC"/>
    <property type="match status" value="1"/>
</dbReference>
<keyword evidence="4" id="KW-1185">Reference proteome</keyword>
<accession>A0ABU1F166</accession>
<comment type="similarity">
    <text evidence="1">Belongs to the aldolase LacD family.</text>
</comment>